<evidence type="ECO:0000313" key="2">
    <source>
        <dbReference type="EMBL" id="GAA0472340.1"/>
    </source>
</evidence>
<dbReference type="Proteomes" id="UP001500909">
    <property type="component" value="Unassembled WGS sequence"/>
</dbReference>
<dbReference type="EMBL" id="BAAABY010000029">
    <property type="protein sequence ID" value="GAA0472340.1"/>
    <property type="molecule type" value="Genomic_DNA"/>
</dbReference>
<evidence type="ECO:0000256" key="1">
    <source>
        <dbReference type="SAM" id="MobiDB-lite"/>
    </source>
</evidence>
<accession>A0ABP3K884</accession>
<sequence>MHLVGREMDVVTAEDLGDNAPLGRHPPPTPQQSLQQVAHVVHPFGIDGARCPWTQPPSFVDHTPRTPTYLYRV</sequence>
<gene>
    <name evidence="2" type="ORF">GCM10010361_40650</name>
</gene>
<evidence type="ECO:0000313" key="3">
    <source>
        <dbReference type="Proteomes" id="UP001500909"/>
    </source>
</evidence>
<feature type="region of interest" description="Disordered" evidence="1">
    <location>
        <begin position="1"/>
        <end position="32"/>
    </location>
</feature>
<keyword evidence="3" id="KW-1185">Reference proteome</keyword>
<name>A0ABP3K884_9ACTN</name>
<protein>
    <submittedName>
        <fullName evidence="2">Uncharacterized protein</fullName>
    </submittedName>
</protein>
<organism evidence="2 3">
    <name type="scientific">Streptomyces olivaceiscleroticus</name>
    <dbReference type="NCBI Taxonomy" id="68245"/>
    <lineage>
        <taxon>Bacteria</taxon>
        <taxon>Bacillati</taxon>
        <taxon>Actinomycetota</taxon>
        <taxon>Actinomycetes</taxon>
        <taxon>Kitasatosporales</taxon>
        <taxon>Streptomycetaceae</taxon>
        <taxon>Streptomyces</taxon>
    </lineage>
</organism>
<reference evidence="3" key="1">
    <citation type="journal article" date="2019" name="Int. J. Syst. Evol. Microbiol.">
        <title>The Global Catalogue of Microorganisms (GCM) 10K type strain sequencing project: providing services to taxonomists for standard genome sequencing and annotation.</title>
        <authorList>
            <consortium name="The Broad Institute Genomics Platform"/>
            <consortium name="The Broad Institute Genome Sequencing Center for Infectious Disease"/>
            <person name="Wu L."/>
            <person name="Ma J."/>
        </authorList>
    </citation>
    <scope>NUCLEOTIDE SEQUENCE [LARGE SCALE GENOMIC DNA]</scope>
    <source>
        <strain evidence="3">JCM 4805</strain>
    </source>
</reference>
<proteinExistence type="predicted"/>
<comment type="caution">
    <text evidence="2">The sequence shown here is derived from an EMBL/GenBank/DDBJ whole genome shotgun (WGS) entry which is preliminary data.</text>
</comment>